<sequence>MEKQVVLFTLGGTIACRYDLRHSAAVLPFSDIPGGACGGCHPASMLDAEARPDLGGTWGSAE</sequence>
<accession>A0A7G9B6W2</accession>
<organism evidence="1 2">
    <name type="scientific">Oscillibacter hominis</name>
    <dbReference type="NCBI Taxonomy" id="2763056"/>
    <lineage>
        <taxon>Bacteria</taxon>
        <taxon>Bacillati</taxon>
        <taxon>Bacillota</taxon>
        <taxon>Clostridia</taxon>
        <taxon>Eubacteriales</taxon>
        <taxon>Oscillospiraceae</taxon>
        <taxon>Oscillibacter</taxon>
    </lineage>
</organism>
<proteinExistence type="predicted"/>
<name>A0A7G9B6W2_9FIRM</name>
<dbReference type="AlphaFoldDB" id="A0A7G9B6W2"/>
<dbReference type="KEGG" id="ohi:H8790_04555"/>
<dbReference type="Proteomes" id="UP000515960">
    <property type="component" value="Chromosome"/>
</dbReference>
<evidence type="ECO:0000313" key="2">
    <source>
        <dbReference type="Proteomes" id="UP000515960"/>
    </source>
</evidence>
<evidence type="ECO:0000313" key="1">
    <source>
        <dbReference type="EMBL" id="QNL45293.1"/>
    </source>
</evidence>
<protein>
    <submittedName>
        <fullName evidence="1">Uncharacterized protein</fullName>
    </submittedName>
</protein>
<keyword evidence="2" id="KW-1185">Reference proteome</keyword>
<dbReference type="EMBL" id="CP060490">
    <property type="protein sequence ID" value="QNL45293.1"/>
    <property type="molecule type" value="Genomic_DNA"/>
</dbReference>
<gene>
    <name evidence="1" type="ORF">H8790_04555</name>
</gene>
<dbReference type="RefSeq" id="WP_187333746.1">
    <property type="nucleotide sequence ID" value="NZ_CP060490.1"/>
</dbReference>
<reference evidence="1 2" key="1">
    <citation type="submission" date="2020-08" db="EMBL/GenBank/DDBJ databases">
        <authorList>
            <person name="Liu C."/>
            <person name="Sun Q."/>
        </authorList>
    </citation>
    <scope>NUCLEOTIDE SEQUENCE [LARGE SCALE GENOMIC DNA]</scope>
    <source>
        <strain evidence="1 2">NSJ-62</strain>
    </source>
</reference>
<dbReference type="PROSITE" id="PS51257">
    <property type="entry name" value="PROKAR_LIPOPROTEIN"/>
    <property type="match status" value="1"/>
</dbReference>